<evidence type="ECO:0000313" key="6">
    <source>
        <dbReference type="Proteomes" id="UP000070700"/>
    </source>
</evidence>
<accession>A0A194X505</accession>
<dbReference type="Proteomes" id="UP000070700">
    <property type="component" value="Unassembled WGS sequence"/>
</dbReference>
<dbReference type="InterPro" id="IPR002347">
    <property type="entry name" value="SDR_fam"/>
</dbReference>
<organism evidence="5 6">
    <name type="scientific">Mollisia scopiformis</name>
    <name type="common">Conifer needle endophyte fungus</name>
    <name type="synonym">Phialocephala scopiformis</name>
    <dbReference type="NCBI Taxonomy" id="149040"/>
    <lineage>
        <taxon>Eukaryota</taxon>
        <taxon>Fungi</taxon>
        <taxon>Dikarya</taxon>
        <taxon>Ascomycota</taxon>
        <taxon>Pezizomycotina</taxon>
        <taxon>Leotiomycetes</taxon>
        <taxon>Helotiales</taxon>
        <taxon>Mollisiaceae</taxon>
        <taxon>Mollisia</taxon>
    </lineage>
</organism>
<evidence type="ECO:0000256" key="4">
    <source>
        <dbReference type="RuleBase" id="RU000363"/>
    </source>
</evidence>
<dbReference type="PRINTS" id="PR00080">
    <property type="entry name" value="SDRFAMILY"/>
</dbReference>
<name>A0A194X505_MOLSC</name>
<dbReference type="InParanoid" id="A0A194X505"/>
<reference evidence="5 6" key="1">
    <citation type="submission" date="2015-10" db="EMBL/GenBank/DDBJ databases">
        <title>Full genome of DAOMC 229536 Phialocephala scopiformis, a fungal endophyte of spruce producing the potent anti-insectan compound rugulosin.</title>
        <authorList>
            <consortium name="DOE Joint Genome Institute"/>
            <person name="Walker A.K."/>
            <person name="Frasz S.L."/>
            <person name="Seifert K.A."/>
            <person name="Miller J.D."/>
            <person name="Mondo S.J."/>
            <person name="Labutti K."/>
            <person name="Lipzen A."/>
            <person name="Dockter R."/>
            <person name="Kennedy M."/>
            <person name="Grigoriev I.V."/>
            <person name="Spatafora J.W."/>
        </authorList>
    </citation>
    <scope>NUCLEOTIDE SEQUENCE [LARGE SCALE GENOMIC DNA]</scope>
    <source>
        <strain evidence="5 6">CBS 120377</strain>
    </source>
</reference>
<dbReference type="SUPFAM" id="SSF51735">
    <property type="entry name" value="NAD(P)-binding Rossmann-fold domains"/>
    <property type="match status" value="1"/>
</dbReference>
<keyword evidence="6" id="KW-1185">Reference proteome</keyword>
<dbReference type="OrthoDB" id="37659at2759"/>
<evidence type="ECO:0000256" key="1">
    <source>
        <dbReference type="ARBA" id="ARBA00006484"/>
    </source>
</evidence>
<dbReference type="PANTHER" id="PTHR44229">
    <property type="entry name" value="15-HYDROXYPROSTAGLANDIN DEHYDROGENASE [NAD(+)]"/>
    <property type="match status" value="1"/>
</dbReference>
<dbReference type="GeneID" id="28826684"/>
<sequence length="301" mass="32335">MAMNVASKTAIVTGAGSGINLSFAKLLLERGCNVVFADLALRPEAQAVVADYPLTSAGAKAVFQKTDVTDWVQLDKMFDVAIEHFGGADIVCPGAGVYEPPFSNFWNSPGTPPSKDDPAQSRYALLDINVTHPIRVTQMAISHFLTNKKPGVIVHISSVAGQAPFFPTPVYVATKHATNGFVRSLAPLENPPTHLGLPKIRVNAVAPARILTPLWTDNPEKMKMVGDNPGWVTPEDVAKVMLDLVEKEENVGGTIFEVGSTVRKVEVFNDGGPKSGNNHVESGPGYDDDMWASLKKQFDGK</sequence>
<proteinExistence type="inferred from homology"/>
<evidence type="ECO:0000256" key="2">
    <source>
        <dbReference type="ARBA" id="ARBA00022857"/>
    </source>
</evidence>
<dbReference type="KEGG" id="psco:LY89DRAFT_698110"/>
<protein>
    <submittedName>
        <fullName evidence="5">NAD(P)-binding protein</fullName>
    </submittedName>
</protein>
<comment type="similarity">
    <text evidence="1 4">Belongs to the short-chain dehydrogenases/reductases (SDR) family.</text>
</comment>
<dbReference type="PROSITE" id="PS00061">
    <property type="entry name" value="ADH_SHORT"/>
    <property type="match status" value="1"/>
</dbReference>
<keyword evidence="2" id="KW-0521">NADP</keyword>
<gene>
    <name evidence="5" type="ORF">LY89DRAFT_698110</name>
</gene>
<dbReference type="InterPro" id="IPR020904">
    <property type="entry name" value="Sc_DH/Rdtase_CS"/>
</dbReference>
<dbReference type="InterPro" id="IPR036291">
    <property type="entry name" value="NAD(P)-bd_dom_sf"/>
</dbReference>
<dbReference type="RefSeq" id="XP_018069615.1">
    <property type="nucleotide sequence ID" value="XM_018216958.1"/>
</dbReference>
<dbReference type="EMBL" id="KQ947418">
    <property type="protein sequence ID" value="KUJ15260.1"/>
    <property type="molecule type" value="Genomic_DNA"/>
</dbReference>
<dbReference type="GO" id="GO:0005737">
    <property type="term" value="C:cytoplasm"/>
    <property type="evidence" value="ECO:0007669"/>
    <property type="project" value="TreeGrafter"/>
</dbReference>
<evidence type="ECO:0000313" key="5">
    <source>
        <dbReference type="EMBL" id="KUJ15260.1"/>
    </source>
</evidence>
<dbReference type="GO" id="GO:0016616">
    <property type="term" value="F:oxidoreductase activity, acting on the CH-OH group of donors, NAD or NADP as acceptor"/>
    <property type="evidence" value="ECO:0007669"/>
    <property type="project" value="TreeGrafter"/>
</dbReference>
<evidence type="ECO:0000256" key="3">
    <source>
        <dbReference type="ARBA" id="ARBA00023002"/>
    </source>
</evidence>
<dbReference type="Pfam" id="PF00106">
    <property type="entry name" value="adh_short"/>
    <property type="match status" value="1"/>
</dbReference>
<dbReference type="FunFam" id="3.40.50.720:FF:000643">
    <property type="entry name" value="Short chain dehydrogenase/reductase family oxidoreductase, putative"/>
    <property type="match status" value="1"/>
</dbReference>
<keyword evidence="3" id="KW-0560">Oxidoreductase</keyword>
<dbReference type="PRINTS" id="PR00081">
    <property type="entry name" value="GDHRDH"/>
</dbReference>
<dbReference type="Gene3D" id="3.40.50.720">
    <property type="entry name" value="NAD(P)-binding Rossmann-like Domain"/>
    <property type="match status" value="1"/>
</dbReference>
<dbReference type="PANTHER" id="PTHR44229:SF4">
    <property type="entry name" value="15-HYDROXYPROSTAGLANDIN DEHYDROGENASE [NAD(+)]"/>
    <property type="match status" value="1"/>
</dbReference>
<dbReference type="AlphaFoldDB" id="A0A194X505"/>